<keyword evidence="8" id="KW-0378">Hydrolase</keyword>
<dbReference type="InterPro" id="IPR015956">
    <property type="entry name" value="Peniciliin-bd_prot_C_sf"/>
</dbReference>
<organism evidence="17 18">
    <name type="scientific">Halalkalibacter oceani</name>
    <dbReference type="NCBI Taxonomy" id="1653776"/>
    <lineage>
        <taxon>Bacteria</taxon>
        <taxon>Bacillati</taxon>
        <taxon>Bacillota</taxon>
        <taxon>Bacilli</taxon>
        <taxon>Bacillales</taxon>
        <taxon>Bacillaceae</taxon>
        <taxon>Halalkalibacter</taxon>
    </lineage>
</organism>
<comment type="catalytic activity">
    <reaction evidence="12">
        <text>Preferential cleavage: (Ac)2-L-Lys-D-Ala-|-D-Ala. Also transpeptidation of peptidyl-alanyl moieties that are N-acyl substituents of D-alanine.</text>
        <dbReference type="EC" id="3.4.16.4"/>
    </reaction>
</comment>
<proteinExistence type="inferred from homology"/>
<evidence type="ECO:0000256" key="14">
    <source>
        <dbReference type="PIRSR" id="PIRSR618044-2"/>
    </source>
</evidence>
<evidence type="ECO:0000256" key="12">
    <source>
        <dbReference type="ARBA" id="ARBA00034000"/>
    </source>
</evidence>
<dbReference type="PANTHER" id="PTHR21581">
    <property type="entry name" value="D-ALANYL-D-ALANINE CARBOXYPEPTIDASE"/>
    <property type="match status" value="1"/>
</dbReference>
<dbReference type="SUPFAM" id="SSF69189">
    <property type="entry name" value="Penicillin-binding protein associated domain"/>
    <property type="match status" value="1"/>
</dbReference>
<keyword evidence="11" id="KW-0961">Cell wall biogenesis/degradation</keyword>
<dbReference type="AlphaFoldDB" id="A0A9X2DTV5"/>
<dbReference type="GO" id="GO:0009252">
    <property type="term" value="P:peptidoglycan biosynthetic process"/>
    <property type="evidence" value="ECO:0007669"/>
    <property type="project" value="UniProtKB-KW"/>
</dbReference>
<comment type="function">
    <text evidence="1">Removes C-terminal D-alanyl residues from sugar-peptide cell wall precursors.</text>
</comment>
<evidence type="ECO:0000256" key="10">
    <source>
        <dbReference type="ARBA" id="ARBA00022984"/>
    </source>
</evidence>
<gene>
    <name evidence="17" type="ORF">M3202_21210</name>
</gene>
<keyword evidence="5 17" id="KW-0121">Carboxypeptidase</keyword>
<dbReference type="InterPro" id="IPR012338">
    <property type="entry name" value="Beta-lactam/transpept-like"/>
</dbReference>
<dbReference type="PANTHER" id="PTHR21581:SF11">
    <property type="entry name" value="D-ALANYL-D-ALANINE CARBOXYPEPTIDASE DACA"/>
    <property type="match status" value="1"/>
</dbReference>
<keyword evidence="10" id="KW-0573">Peptidoglycan synthesis</keyword>
<evidence type="ECO:0000256" key="2">
    <source>
        <dbReference type="ARBA" id="ARBA00004752"/>
    </source>
</evidence>
<keyword evidence="18" id="KW-1185">Reference proteome</keyword>
<dbReference type="Proteomes" id="UP001139179">
    <property type="component" value="Unassembled WGS sequence"/>
</dbReference>
<comment type="similarity">
    <text evidence="3 15">Belongs to the peptidase S11 family.</text>
</comment>
<evidence type="ECO:0000259" key="16">
    <source>
        <dbReference type="SMART" id="SM00936"/>
    </source>
</evidence>
<name>A0A9X2DTV5_9BACI</name>
<evidence type="ECO:0000313" key="17">
    <source>
        <dbReference type="EMBL" id="MCM3716566.1"/>
    </source>
</evidence>
<evidence type="ECO:0000256" key="5">
    <source>
        <dbReference type="ARBA" id="ARBA00022645"/>
    </source>
</evidence>
<feature type="active site" description="Acyl-ester intermediate" evidence="13">
    <location>
        <position position="48"/>
    </location>
</feature>
<reference evidence="17" key="1">
    <citation type="submission" date="2022-05" db="EMBL/GenBank/DDBJ databases">
        <title>Comparative Genomics of Spacecraft Associated Microbes.</title>
        <authorList>
            <person name="Tran M.T."/>
            <person name="Wright A."/>
            <person name="Seuylemezian A."/>
            <person name="Eisen J."/>
            <person name="Coil D."/>
        </authorList>
    </citation>
    <scope>NUCLEOTIDE SEQUENCE</scope>
    <source>
        <strain evidence="17">214.1.1</strain>
    </source>
</reference>
<dbReference type="GO" id="GO:0006508">
    <property type="term" value="P:proteolysis"/>
    <property type="evidence" value="ECO:0007669"/>
    <property type="project" value="UniProtKB-KW"/>
</dbReference>
<dbReference type="EC" id="3.4.16.4" evidence="4"/>
<dbReference type="InterPro" id="IPR001967">
    <property type="entry name" value="Peptidase_S11_N"/>
</dbReference>
<dbReference type="InterPro" id="IPR018044">
    <property type="entry name" value="Peptidase_S11"/>
</dbReference>
<evidence type="ECO:0000256" key="13">
    <source>
        <dbReference type="PIRSR" id="PIRSR618044-1"/>
    </source>
</evidence>
<dbReference type="InterPro" id="IPR012907">
    <property type="entry name" value="Peptidase_S11_C"/>
</dbReference>
<evidence type="ECO:0000313" key="18">
    <source>
        <dbReference type="Proteomes" id="UP001139179"/>
    </source>
</evidence>
<evidence type="ECO:0000256" key="7">
    <source>
        <dbReference type="ARBA" id="ARBA00022729"/>
    </source>
</evidence>
<sequence>MALFFAFVGNQHAAASFDLEAESAILVDAGTGKILFQKNIDQILPTASMTKMMSEYLILEAINNGTISWEQEVPISDFVRSLSLYIDLSNVPLRQDATYTVKQLYESVAIYSANASTIALAELIAGSETEFVKMMNDKAAELGLEDYQFVNSTGLNNSDLLGNHPDGTGESDENMMSARATAKLAFSLIRDYPEVLETASIPTKTFEAGPDEQIEMRNWNWMLSGIEEQHNYEGVDGLKTGYTAAAGNAFTGTAERDGMRFISVVMRTASRDARFDETEKLFDYGFSSFTHMEMVGDGYIPEGQELLPVHGGKEKEVSIASAAPLSTVVLNGEEELYSPVLELDQNQLNEDGALEAPVEAGHQVGTLALQYDGEQEEEFLYADQREEVAVVTSAAVERAGWFTMSMRAIGGFFSGVWNGAADMVKGWF</sequence>
<dbReference type="PRINTS" id="PR00725">
    <property type="entry name" value="DADACBPTASE1"/>
</dbReference>
<dbReference type="SUPFAM" id="SSF56601">
    <property type="entry name" value="beta-lactamase/transpeptidase-like"/>
    <property type="match status" value="1"/>
</dbReference>
<evidence type="ECO:0000256" key="6">
    <source>
        <dbReference type="ARBA" id="ARBA00022670"/>
    </source>
</evidence>
<keyword evidence="9" id="KW-0133">Cell shape</keyword>
<comment type="pathway">
    <text evidence="2">Cell wall biogenesis; peptidoglycan biosynthesis.</text>
</comment>
<evidence type="ECO:0000256" key="11">
    <source>
        <dbReference type="ARBA" id="ARBA00023316"/>
    </source>
</evidence>
<keyword evidence="6" id="KW-0645">Protease</keyword>
<feature type="active site" evidence="13">
    <location>
        <position position="112"/>
    </location>
</feature>
<feature type="domain" description="Peptidase S11 D-Ala-D-Ala carboxypeptidase A C-terminal" evidence="16">
    <location>
        <begin position="289"/>
        <end position="398"/>
    </location>
</feature>
<dbReference type="Pfam" id="PF00768">
    <property type="entry name" value="Peptidase_S11"/>
    <property type="match status" value="1"/>
</dbReference>
<evidence type="ECO:0000256" key="9">
    <source>
        <dbReference type="ARBA" id="ARBA00022960"/>
    </source>
</evidence>
<evidence type="ECO:0000256" key="3">
    <source>
        <dbReference type="ARBA" id="ARBA00007164"/>
    </source>
</evidence>
<dbReference type="GO" id="GO:0008360">
    <property type="term" value="P:regulation of cell shape"/>
    <property type="evidence" value="ECO:0007669"/>
    <property type="project" value="UniProtKB-KW"/>
</dbReference>
<feature type="binding site" evidence="14">
    <location>
        <position position="239"/>
    </location>
    <ligand>
        <name>substrate</name>
    </ligand>
</feature>
<evidence type="ECO:0000256" key="4">
    <source>
        <dbReference type="ARBA" id="ARBA00012448"/>
    </source>
</evidence>
<accession>A0A9X2DTV5</accession>
<dbReference type="GO" id="GO:0009002">
    <property type="term" value="F:serine-type D-Ala-D-Ala carboxypeptidase activity"/>
    <property type="evidence" value="ECO:0007669"/>
    <property type="project" value="UniProtKB-EC"/>
</dbReference>
<dbReference type="Gene3D" id="2.60.410.10">
    <property type="entry name" value="D-Ala-D-Ala carboxypeptidase, C-terminal domain"/>
    <property type="match status" value="1"/>
</dbReference>
<dbReference type="EMBL" id="JAMBOL010000043">
    <property type="protein sequence ID" value="MCM3716566.1"/>
    <property type="molecule type" value="Genomic_DNA"/>
</dbReference>
<dbReference type="Gene3D" id="3.40.710.10">
    <property type="entry name" value="DD-peptidase/beta-lactamase superfamily"/>
    <property type="match status" value="1"/>
</dbReference>
<dbReference type="InterPro" id="IPR037167">
    <property type="entry name" value="Peptidase_S11_C_sf"/>
</dbReference>
<comment type="caution">
    <text evidence="17">The sequence shown here is derived from an EMBL/GenBank/DDBJ whole genome shotgun (WGS) entry which is preliminary data.</text>
</comment>
<evidence type="ECO:0000256" key="15">
    <source>
        <dbReference type="RuleBase" id="RU004016"/>
    </source>
</evidence>
<dbReference type="GO" id="GO:0071555">
    <property type="term" value="P:cell wall organization"/>
    <property type="evidence" value="ECO:0007669"/>
    <property type="project" value="UniProtKB-KW"/>
</dbReference>
<keyword evidence="7" id="KW-0732">Signal</keyword>
<dbReference type="SMART" id="SM00936">
    <property type="entry name" value="PBP5_C"/>
    <property type="match status" value="1"/>
</dbReference>
<protein>
    <recommendedName>
        <fullName evidence="4">serine-type D-Ala-D-Ala carboxypeptidase</fullName>
        <ecNumber evidence="4">3.4.16.4</ecNumber>
    </recommendedName>
</protein>
<evidence type="ECO:0000256" key="8">
    <source>
        <dbReference type="ARBA" id="ARBA00022801"/>
    </source>
</evidence>
<dbReference type="Pfam" id="PF07943">
    <property type="entry name" value="PBP5_C"/>
    <property type="match status" value="1"/>
</dbReference>
<feature type="active site" description="Proton acceptor" evidence="13">
    <location>
        <position position="51"/>
    </location>
</feature>
<evidence type="ECO:0000256" key="1">
    <source>
        <dbReference type="ARBA" id="ARBA00003217"/>
    </source>
</evidence>